<name>A0A099LUE4_9VIBR</name>
<keyword evidence="6 9" id="KW-1133">Transmembrane helix</keyword>
<dbReference type="PANTHER" id="PTHR30574">
    <property type="entry name" value="INNER MEMBRANE PROTEIN YEDE"/>
    <property type="match status" value="1"/>
</dbReference>
<organism evidence="10 11">
    <name type="scientific">Vibrio navarrensis</name>
    <dbReference type="NCBI Taxonomy" id="29495"/>
    <lineage>
        <taxon>Bacteria</taxon>
        <taxon>Pseudomonadati</taxon>
        <taxon>Pseudomonadota</taxon>
        <taxon>Gammaproteobacteria</taxon>
        <taxon>Vibrionales</taxon>
        <taxon>Vibrionaceae</taxon>
        <taxon>Vibrio</taxon>
    </lineage>
</organism>
<gene>
    <name evidence="10" type="ORF">EA26_11295</name>
</gene>
<evidence type="ECO:0000256" key="9">
    <source>
        <dbReference type="SAM" id="Phobius"/>
    </source>
</evidence>
<keyword evidence="5 9" id="KW-0812">Transmembrane</keyword>
<evidence type="ECO:0000256" key="5">
    <source>
        <dbReference type="ARBA" id="ARBA00022692"/>
    </source>
</evidence>
<feature type="transmembrane region" description="Helical" evidence="9">
    <location>
        <begin position="79"/>
        <end position="99"/>
    </location>
</feature>
<evidence type="ECO:0000256" key="8">
    <source>
        <dbReference type="ARBA" id="ARBA00035655"/>
    </source>
</evidence>
<protein>
    <submittedName>
        <fullName evidence="10">Membrane protein</fullName>
    </submittedName>
</protein>
<feature type="transmembrane region" description="Helical" evidence="9">
    <location>
        <begin position="120"/>
        <end position="140"/>
    </location>
</feature>
<dbReference type="eggNOG" id="COG2391">
    <property type="taxonomic scope" value="Bacteria"/>
</dbReference>
<evidence type="ECO:0000256" key="3">
    <source>
        <dbReference type="ARBA" id="ARBA00022475"/>
    </source>
</evidence>
<dbReference type="InterPro" id="IPR007272">
    <property type="entry name" value="Sulf_transp_TsuA/YedE"/>
</dbReference>
<accession>A0A099LUE4</accession>
<evidence type="ECO:0000313" key="10">
    <source>
        <dbReference type="EMBL" id="KGK11858.1"/>
    </source>
</evidence>
<comment type="caution">
    <text evidence="10">The sequence shown here is derived from an EMBL/GenBank/DDBJ whole genome shotgun (WGS) entry which is preliminary data.</text>
</comment>
<evidence type="ECO:0000256" key="4">
    <source>
        <dbReference type="ARBA" id="ARBA00022519"/>
    </source>
</evidence>
<feature type="transmembrane region" description="Helical" evidence="9">
    <location>
        <begin position="52"/>
        <end position="73"/>
    </location>
</feature>
<comment type="similarity">
    <text evidence="8">Belongs to the TsuA/YedE (TC 9.B.102) family.</text>
</comment>
<evidence type="ECO:0000256" key="7">
    <source>
        <dbReference type="ARBA" id="ARBA00023136"/>
    </source>
</evidence>
<keyword evidence="3" id="KW-1003">Cell membrane</keyword>
<evidence type="ECO:0000256" key="6">
    <source>
        <dbReference type="ARBA" id="ARBA00022989"/>
    </source>
</evidence>
<evidence type="ECO:0000313" key="11">
    <source>
        <dbReference type="Proteomes" id="UP000029994"/>
    </source>
</evidence>
<dbReference type="Pfam" id="PF04143">
    <property type="entry name" value="Sulf_transp"/>
    <property type="match status" value="1"/>
</dbReference>
<evidence type="ECO:0000256" key="2">
    <source>
        <dbReference type="ARBA" id="ARBA00022448"/>
    </source>
</evidence>
<dbReference type="RefSeq" id="WP_039427447.1">
    <property type="nucleotide sequence ID" value="NZ_CP061844.1"/>
</dbReference>
<evidence type="ECO:0000256" key="1">
    <source>
        <dbReference type="ARBA" id="ARBA00004429"/>
    </source>
</evidence>
<comment type="subcellular location">
    <subcellularLocation>
        <location evidence="1">Cell inner membrane</location>
        <topology evidence="1">Multi-pass membrane protein</topology>
    </subcellularLocation>
</comment>
<dbReference type="STRING" id="29495.EA26_11295"/>
<dbReference type="EMBL" id="JMCG01000001">
    <property type="protein sequence ID" value="KGK11858.1"/>
    <property type="molecule type" value="Genomic_DNA"/>
</dbReference>
<dbReference type="AlphaFoldDB" id="A0A099LUE4"/>
<keyword evidence="4" id="KW-0997">Cell inner membrane</keyword>
<sequence length="141" mass="14236">MAFVVPWESLAGGVLLGLSALIMLVLNGKIAGISGILTGLLTPKSRDFAWRLMFVIGMIAGGVAAVTFGMAHIPAASSLGVSSLMLALAGLVVGVGTRLGNGCTSGHGICGIGRLSTRSMVATGVFMLAAAVTVFIRLHLI</sequence>
<keyword evidence="11" id="KW-1185">Reference proteome</keyword>
<dbReference type="Proteomes" id="UP000029994">
    <property type="component" value="Unassembled WGS sequence"/>
</dbReference>
<dbReference type="GeneID" id="43683754"/>
<feature type="transmembrane region" description="Helical" evidence="9">
    <location>
        <begin position="12"/>
        <end position="40"/>
    </location>
</feature>
<reference evidence="10 11" key="1">
    <citation type="submission" date="2014-04" db="EMBL/GenBank/DDBJ databases">
        <title>Genome sequencing of Vibrio navarrensis strains.</title>
        <authorList>
            <person name="Gladney L.M."/>
            <person name="Katz L.S."/>
            <person name="Marino-Ramirez L."/>
            <person name="Jordan I.K."/>
        </authorList>
    </citation>
    <scope>NUCLEOTIDE SEQUENCE [LARGE SCALE GENOMIC DNA]</scope>
    <source>
        <strain evidence="10 11">ATCC 51183</strain>
    </source>
</reference>
<keyword evidence="2" id="KW-0813">Transport</keyword>
<proteinExistence type="inferred from homology"/>
<dbReference type="PANTHER" id="PTHR30574:SF1">
    <property type="entry name" value="SULPHUR TRANSPORT DOMAIN-CONTAINING PROTEIN"/>
    <property type="match status" value="1"/>
</dbReference>
<keyword evidence="7 9" id="KW-0472">Membrane</keyword>
<dbReference type="GO" id="GO:0005886">
    <property type="term" value="C:plasma membrane"/>
    <property type="evidence" value="ECO:0007669"/>
    <property type="project" value="UniProtKB-SubCell"/>
</dbReference>